<gene>
    <name evidence="1" type="ORF">CRV2_00011179</name>
</gene>
<evidence type="ECO:0000313" key="2">
    <source>
        <dbReference type="Proteomes" id="UP000836387"/>
    </source>
</evidence>
<dbReference type="Proteomes" id="UP000836387">
    <property type="component" value="Unassembled WGS sequence"/>
</dbReference>
<sequence>MANFEAVLFGLFLLVAQAIAVKPGHKPLVYSGKYTGSVLAKTSRTQDLKEVPKHKANQVLANMKKWSGGQFKASPGRNGRVVVSNKKPAKSKGAASGQVQKMKSIVHKNYDPNRNSKTDKVKVGVSKAKAKVKGAVHSIKNVFKGKKKPRSLRRRNLKKSNMKRQY</sequence>
<name>A0ACA9TVT5_BIOOC</name>
<organism evidence="1 2">
    <name type="scientific">Clonostachys rosea f. rosea IK726</name>
    <dbReference type="NCBI Taxonomy" id="1349383"/>
    <lineage>
        <taxon>Eukaryota</taxon>
        <taxon>Fungi</taxon>
        <taxon>Dikarya</taxon>
        <taxon>Ascomycota</taxon>
        <taxon>Pezizomycotina</taxon>
        <taxon>Sordariomycetes</taxon>
        <taxon>Hypocreomycetidae</taxon>
        <taxon>Hypocreales</taxon>
        <taxon>Bionectriaceae</taxon>
        <taxon>Clonostachys</taxon>
    </lineage>
</organism>
<reference evidence="1" key="1">
    <citation type="submission" date="2020-04" db="EMBL/GenBank/DDBJ databases">
        <authorList>
            <person name="Broberg M."/>
        </authorList>
    </citation>
    <scope>NUCLEOTIDE SEQUENCE</scope>
</reference>
<keyword evidence="2" id="KW-1185">Reference proteome</keyword>
<reference evidence="1" key="2">
    <citation type="submission" date="2021-10" db="EMBL/GenBank/DDBJ databases">
        <authorList>
            <person name="Piombo E."/>
        </authorList>
    </citation>
    <scope>NUCLEOTIDE SEQUENCE</scope>
</reference>
<evidence type="ECO:0000313" key="1">
    <source>
        <dbReference type="EMBL" id="CAG9945086.1"/>
    </source>
</evidence>
<proteinExistence type="predicted"/>
<accession>A0ACA9TVT5</accession>
<dbReference type="EMBL" id="CADEHS020000008">
    <property type="protein sequence ID" value="CAG9945086.1"/>
    <property type="molecule type" value="Genomic_DNA"/>
</dbReference>
<protein>
    <submittedName>
        <fullName evidence="1">Uncharacterized protein</fullName>
    </submittedName>
</protein>
<comment type="caution">
    <text evidence="1">The sequence shown here is derived from an EMBL/GenBank/DDBJ whole genome shotgun (WGS) entry which is preliminary data.</text>
</comment>